<protein>
    <submittedName>
        <fullName evidence="2">AbrB family looped-hinge helix DNA binding protein</fullName>
    </submittedName>
</protein>
<evidence type="ECO:0000259" key="1">
    <source>
        <dbReference type="Pfam" id="PF04014"/>
    </source>
</evidence>
<name>A0ABU1X2V8_SPHXE</name>
<dbReference type="Proteomes" id="UP001267638">
    <property type="component" value="Unassembled WGS sequence"/>
</dbReference>
<sequence>MTYSGKMISGGKAVIPAELRRQLGFKDGDRIIFERQGSGILIKSYDQVLREVQADLKALIKKPFTVDNFLAERRAEAERE</sequence>
<reference evidence="2 3" key="1">
    <citation type="submission" date="2023-07" db="EMBL/GenBank/DDBJ databases">
        <title>Sorghum-associated microbial communities from plants grown in Nebraska, USA.</title>
        <authorList>
            <person name="Schachtman D."/>
        </authorList>
    </citation>
    <scope>NUCLEOTIDE SEQUENCE [LARGE SCALE GENOMIC DNA]</scope>
    <source>
        <strain evidence="2 3">4256</strain>
    </source>
</reference>
<dbReference type="EMBL" id="JAVDWV010000012">
    <property type="protein sequence ID" value="MDR7155920.1"/>
    <property type="molecule type" value="Genomic_DNA"/>
</dbReference>
<dbReference type="InterPro" id="IPR007159">
    <property type="entry name" value="SpoVT-AbrB_dom"/>
</dbReference>
<accession>A0ABU1X2V8</accession>
<evidence type="ECO:0000313" key="3">
    <source>
        <dbReference type="Proteomes" id="UP001267638"/>
    </source>
</evidence>
<comment type="caution">
    <text evidence="2">The sequence shown here is derived from an EMBL/GenBank/DDBJ whole genome shotgun (WGS) entry which is preliminary data.</text>
</comment>
<evidence type="ECO:0000313" key="2">
    <source>
        <dbReference type="EMBL" id="MDR7155920.1"/>
    </source>
</evidence>
<dbReference type="SUPFAM" id="SSF89447">
    <property type="entry name" value="AbrB/MazE/MraZ-like"/>
    <property type="match status" value="1"/>
</dbReference>
<keyword evidence="3" id="KW-1185">Reference proteome</keyword>
<dbReference type="RefSeq" id="WP_310225680.1">
    <property type="nucleotide sequence ID" value="NZ_JAVDWV010000012.1"/>
</dbReference>
<gene>
    <name evidence="2" type="ORF">J2W40_002756</name>
</gene>
<dbReference type="InterPro" id="IPR037914">
    <property type="entry name" value="SpoVT-AbrB_sf"/>
</dbReference>
<dbReference type="Gene3D" id="2.10.260.10">
    <property type="match status" value="1"/>
</dbReference>
<organism evidence="2 3">
    <name type="scientific">Sphingobium xenophagum</name>
    <dbReference type="NCBI Taxonomy" id="121428"/>
    <lineage>
        <taxon>Bacteria</taxon>
        <taxon>Pseudomonadati</taxon>
        <taxon>Pseudomonadota</taxon>
        <taxon>Alphaproteobacteria</taxon>
        <taxon>Sphingomonadales</taxon>
        <taxon>Sphingomonadaceae</taxon>
        <taxon>Sphingobium</taxon>
    </lineage>
</organism>
<feature type="domain" description="SpoVT-AbrB" evidence="1">
    <location>
        <begin position="14"/>
        <end position="47"/>
    </location>
</feature>
<proteinExistence type="predicted"/>
<dbReference type="Pfam" id="PF04014">
    <property type="entry name" value="MazE_antitoxin"/>
    <property type="match status" value="1"/>
</dbReference>